<dbReference type="SMART" id="SM00382">
    <property type="entry name" value="AAA"/>
    <property type="match status" value="1"/>
</dbReference>
<sequence>MSSLIEVNHLSRQFGHHCAVDDVSFSLNKGEVLGFLGPNGAGKSTTMKMICGNLTPTVGEIKINGYDIIDQPKLAKAELGFLPEIPPVYPDLTVDEYLRYCAKLHGLRKHAIKLSVERGKLKCGLSDMGHRLIGNLSKGYQQRVGIAQAILHNPSVIILDEPTVGLDPIQILEIRELIRELGNEHSVILSTHILPEVQHSCSRVQIIHHGKLVLNEPVEGLSRRMTSSSLIVRFRQQPNEEVLQNVPNITALEALDTGQYLIQHTQGTSISETIVELSVTNNWGLLELTPQQHDMEQIFLSLTQHSNNHE</sequence>
<dbReference type="GO" id="GO:0005524">
    <property type="term" value="F:ATP binding"/>
    <property type="evidence" value="ECO:0007669"/>
    <property type="project" value="UniProtKB-KW"/>
</dbReference>
<dbReference type="PANTHER" id="PTHR43335:SF4">
    <property type="entry name" value="ABC TRANSPORTER, ATP-BINDING PROTEIN"/>
    <property type="match status" value="1"/>
</dbReference>
<accession>A0AB33Z1I1</accession>
<evidence type="ECO:0000259" key="5">
    <source>
        <dbReference type="PROSITE" id="PS50893"/>
    </source>
</evidence>
<evidence type="ECO:0000313" key="7">
    <source>
        <dbReference type="Proteomes" id="UP000015462"/>
    </source>
</evidence>
<evidence type="ECO:0000256" key="2">
    <source>
        <dbReference type="ARBA" id="ARBA00022448"/>
    </source>
</evidence>
<dbReference type="PANTHER" id="PTHR43335">
    <property type="entry name" value="ABC TRANSPORTER, ATP-BINDING PROTEIN"/>
    <property type="match status" value="1"/>
</dbReference>
<dbReference type="SUPFAM" id="SSF52540">
    <property type="entry name" value="P-loop containing nucleoside triphosphate hydrolases"/>
    <property type="match status" value="1"/>
</dbReference>
<keyword evidence="3" id="KW-0547">Nucleotide-binding</keyword>
<gene>
    <name evidence="6" type="ORF">L196_08051</name>
</gene>
<keyword evidence="2" id="KW-0813">Transport</keyword>
<dbReference type="EMBL" id="ASHL01000006">
    <property type="protein sequence ID" value="EPD12806.1"/>
    <property type="molecule type" value="Genomic_DNA"/>
</dbReference>
<dbReference type="CDD" id="cd03230">
    <property type="entry name" value="ABC_DR_subfamily_A"/>
    <property type="match status" value="1"/>
</dbReference>
<dbReference type="AlphaFoldDB" id="A0AB33Z1I1"/>
<dbReference type="GO" id="GO:0016887">
    <property type="term" value="F:ATP hydrolysis activity"/>
    <property type="evidence" value="ECO:0007669"/>
    <property type="project" value="InterPro"/>
</dbReference>
<comment type="caution">
    <text evidence="6">The sequence shown here is derived from an EMBL/GenBank/DDBJ whole genome shotgun (WGS) entry which is preliminary data.</text>
</comment>
<dbReference type="PROSITE" id="PS50893">
    <property type="entry name" value="ABC_TRANSPORTER_2"/>
    <property type="match status" value="1"/>
</dbReference>
<evidence type="ECO:0000256" key="1">
    <source>
        <dbReference type="ARBA" id="ARBA00005417"/>
    </source>
</evidence>
<dbReference type="InterPro" id="IPR027417">
    <property type="entry name" value="P-loop_NTPase"/>
</dbReference>
<dbReference type="Proteomes" id="UP000015462">
    <property type="component" value="Unassembled WGS sequence"/>
</dbReference>
<keyword evidence="7" id="KW-1185">Reference proteome</keyword>
<name>A0AB33Z1I1_9GAMM</name>
<organism evidence="6 7">
    <name type="scientific">Cycloclasticus pugetii</name>
    <dbReference type="NCBI Taxonomy" id="34068"/>
    <lineage>
        <taxon>Bacteria</taxon>
        <taxon>Pseudomonadati</taxon>
        <taxon>Pseudomonadota</taxon>
        <taxon>Gammaproteobacteria</taxon>
        <taxon>Thiotrichales</taxon>
        <taxon>Piscirickettsiaceae</taxon>
        <taxon>Cycloclasticus</taxon>
    </lineage>
</organism>
<dbReference type="RefSeq" id="WP_015006596.1">
    <property type="nucleotide sequence ID" value="NZ_JBLWZB010000001.1"/>
</dbReference>
<protein>
    <submittedName>
        <fullName evidence="6">Multidrug ABC transporter ATPase</fullName>
    </submittedName>
</protein>
<dbReference type="InterPro" id="IPR003593">
    <property type="entry name" value="AAA+_ATPase"/>
</dbReference>
<dbReference type="Gene3D" id="3.40.50.300">
    <property type="entry name" value="P-loop containing nucleotide triphosphate hydrolases"/>
    <property type="match status" value="1"/>
</dbReference>
<dbReference type="InterPro" id="IPR003439">
    <property type="entry name" value="ABC_transporter-like_ATP-bd"/>
</dbReference>
<evidence type="ECO:0000313" key="6">
    <source>
        <dbReference type="EMBL" id="EPD12806.1"/>
    </source>
</evidence>
<feature type="domain" description="ABC transporter" evidence="5">
    <location>
        <begin position="5"/>
        <end position="234"/>
    </location>
</feature>
<keyword evidence="4" id="KW-0067">ATP-binding</keyword>
<comment type="similarity">
    <text evidence="1">Belongs to the ABC transporter superfamily.</text>
</comment>
<evidence type="ECO:0000256" key="4">
    <source>
        <dbReference type="ARBA" id="ARBA00022840"/>
    </source>
</evidence>
<reference evidence="6 7" key="1">
    <citation type="journal article" date="2013" name="Genome Announc.">
        <title>Genome Sequence of the Pyrene- and Fluoranthene-Degrading Bacterium Cycloclasticus sp. Strain PY97M.</title>
        <authorList>
            <person name="Cui Z."/>
            <person name="Xu G."/>
            <person name="Li Q."/>
            <person name="Gao W."/>
            <person name="Zheng L."/>
        </authorList>
    </citation>
    <scope>NUCLEOTIDE SEQUENCE [LARGE SCALE GENOMIC DNA]</scope>
    <source>
        <strain evidence="6 7">PY97M</strain>
    </source>
</reference>
<dbReference type="Pfam" id="PF00005">
    <property type="entry name" value="ABC_tran"/>
    <property type="match status" value="1"/>
</dbReference>
<evidence type="ECO:0000256" key="3">
    <source>
        <dbReference type="ARBA" id="ARBA00022741"/>
    </source>
</evidence>
<proteinExistence type="inferred from homology"/>